<evidence type="ECO:0008006" key="4">
    <source>
        <dbReference type="Google" id="ProtNLM"/>
    </source>
</evidence>
<accession>A0ABT9MYV3</accession>
<dbReference type="RefSeq" id="WP_306833341.1">
    <property type="nucleotide sequence ID" value="NZ_JAUSRA010000001.1"/>
</dbReference>
<dbReference type="Proteomes" id="UP001240984">
    <property type="component" value="Unassembled WGS sequence"/>
</dbReference>
<feature type="transmembrane region" description="Helical" evidence="1">
    <location>
        <begin position="87"/>
        <end position="105"/>
    </location>
</feature>
<keyword evidence="1" id="KW-1133">Transmembrane helix</keyword>
<evidence type="ECO:0000313" key="3">
    <source>
        <dbReference type="Proteomes" id="UP001240984"/>
    </source>
</evidence>
<protein>
    <recommendedName>
        <fullName evidence="4">DUF4173 domain-containing protein</fullName>
    </recommendedName>
</protein>
<organism evidence="2 3">
    <name type="scientific">Catenuloplanes nepalensis</name>
    <dbReference type="NCBI Taxonomy" id="587533"/>
    <lineage>
        <taxon>Bacteria</taxon>
        <taxon>Bacillati</taxon>
        <taxon>Actinomycetota</taxon>
        <taxon>Actinomycetes</taxon>
        <taxon>Micromonosporales</taxon>
        <taxon>Micromonosporaceae</taxon>
        <taxon>Catenuloplanes</taxon>
    </lineage>
</organism>
<feature type="transmembrane region" description="Helical" evidence="1">
    <location>
        <begin position="212"/>
        <end position="235"/>
    </location>
</feature>
<feature type="transmembrane region" description="Helical" evidence="1">
    <location>
        <begin position="256"/>
        <end position="280"/>
    </location>
</feature>
<name>A0ABT9MYV3_9ACTN</name>
<dbReference type="Pfam" id="PF13687">
    <property type="entry name" value="DUF4153"/>
    <property type="match status" value="1"/>
</dbReference>
<dbReference type="EMBL" id="JAUSRA010000001">
    <property type="protein sequence ID" value="MDP9796625.1"/>
    <property type="molecule type" value="Genomic_DNA"/>
</dbReference>
<feature type="transmembrane region" description="Helical" evidence="1">
    <location>
        <begin position="20"/>
        <end position="39"/>
    </location>
</feature>
<sequence>MHGPWPSQSPERWLGPDAPAAPGVVVALLVAAAIGAGTLNVSRPGLGWLLAALAGTAAVVIAGRARVRRTMPPARVALPATDPGRRADRYLWSAATVLLLGAGTIRAAGWLFALCVVTALLTAVLATGGGTSVRALGYLTTIMPAAAARAVPWLARGARTLRRGRTADSPRLALPILLTVALLIVFGALFISADAAFAELITASLPELDGAIVARVLVLFPALTLLLGALAFVRVAPPATADLDEPLRRPVRRTEWLLPVVALDLLFGAFVLVQAAVLFGGAEHVLATAGLTYAEYARSGFWQLLVVTGLTLLVLGVAALTAPRASTTDRLVVRVLLGTLAGLTLLIVASALSRMSLYADVYGLTRLRVLVFACELWLGAVFVMVLVAGVRLRARWLPRAVFGTAVLALLTLVAVNPDALIARHNLNEDRIDTAYLGQLSADAVPELAEAPAELRGCLLQGPAAGLRAHPDGWQDLNLARVQARAILDGQTDVIRCPYP</sequence>
<feature type="transmembrane region" description="Helical" evidence="1">
    <location>
        <begin position="300"/>
        <end position="319"/>
    </location>
</feature>
<feature type="transmembrane region" description="Helical" evidence="1">
    <location>
        <begin position="369"/>
        <end position="389"/>
    </location>
</feature>
<feature type="transmembrane region" description="Helical" evidence="1">
    <location>
        <begin position="110"/>
        <end position="129"/>
    </location>
</feature>
<evidence type="ECO:0000313" key="2">
    <source>
        <dbReference type="EMBL" id="MDP9796625.1"/>
    </source>
</evidence>
<feature type="transmembrane region" description="Helical" evidence="1">
    <location>
        <begin position="396"/>
        <end position="415"/>
    </location>
</feature>
<reference evidence="2 3" key="1">
    <citation type="submission" date="2023-07" db="EMBL/GenBank/DDBJ databases">
        <title>Sequencing the genomes of 1000 actinobacteria strains.</title>
        <authorList>
            <person name="Klenk H.-P."/>
        </authorList>
    </citation>
    <scope>NUCLEOTIDE SEQUENCE [LARGE SCALE GENOMIC DNA]</scope>
    <source>
        <strain evidence="2 3">DSM 44710</strain>
    </source>
</reference>
<feature type="transmembrane region" description="Helical" evidence="1">
    <location>
        <begin position="172"/>
        <end position="192"/>
    </location>
</feature>
<keyword evidence="1" id="KW-0472">Membrane</keyword>
<keyword evidence="1" id="KW-0812">Transmembrane</keyword>
<proteinExistence type="predicted"/>
<feature type="transmembrane region" description="Helical" evidence="1">
    <location>
        <begin position="331"/>
        <end position="349"/>
    </location>
</feature>
<gene>
    <name evidence="2" type="ORF">J2S43_005137</name>
</gene>
<comment type="caution">
    <text evidence="2">The sequence shown here is derived from an EMBL/GenBank/DDBJ whole genome shotgun (WGS) entry which is preliminary data.</text>
</comment>
<evidence type="ECO:0000256" key="1">
    <source>
        <dbReference type="SAM" id="Phobius"/>
    </source>
</evidence>
<keyword evidence="3" id="KW-1185">Reference proteome</keyword>
<feature type="transmembrane region" description="Helical" evidence="1">
    <location>
        <begin position="46"/>
        <end position="67"/>
    </location>
</feature>
<dbReference type="InterPro" id="IPR025291">
    <property type="entry name" value="DUF4153"/>
</dbReference>